<dbReference type="InterPro" id="IPR016181">
    <property type="entry name" value="Acyl_CoA_acyltransferase"/>
</dbReference>
<protein>
    <recommendedName>
        <fullName evidence="3">Aminoglycoside N(6')-acetyltransferase type 1</fullName>
        <ecNumber evidence="2">2.3.1.82</ecNumber>
    </recommendedName>
    <alternativeName>
        <fullName evidence="7">Aminoglycoside resistance protein</fullName>
    </alternativeName>
</protein>
<dbReference type="SUPFAM" id="SSF55729">
    <property type="entry name" value="Acyl-CoA N-acyltransferases (Nat)"/>
    <property type="match status" value="1"/>
</dbReference>
<dbReference type="CDD" id="cd04301">
    <property type="entry name" value="NAT_SF"/>
    <property type="match status" value="1"/>
</dbReference>
<keyword evidence="6" id="KW-0012">Acyltransferase</keyword>
<evidence type="ECO:0000256" key="6">
    <source>
        <dbReference type="ARBA" id="ARBA00023315"/>
    </source>
</evidence>
<dbReference type="Pfam" id="PF00583">
    <property type="entry name" value="Acetyltransf_1"/>
    <property type="match status" value="1"/>
</dbReference>
<keyword evidence="4 10" id="KW-0808">Transferase</keyword>
<dbReference type="Gene3D" id="3.40.630.30">
    <property type="match status" value="1"/>
</dbReference>
<gene>
    <name evidence="10" type="ORF">CHH67_21785</name>
</gene>
<comment type="caution">
    <text evidence="10">The sequence shown here is derived from an EMBL/GenBank/DDBJ whole genome shotgun (WGS) entry which is preliminary data.</text>
</comment>
<dbReference type="NCBIfam" id="NF043067">
    <property type="entry name" value="AAC_6p_group_E"/>
    <property type="match status" value="1"/>
</dbReference>
<dbReference type="PIRSF" id="PIRSF000452">
    <property type="entry name" value="6-N-acetyltransf"/>
    <property type="match status" value="1"/>
</dbReference>
<dbReference type="GO" id="GO:0046677">
    <property type="term" value="P:response to antibiotic"/>
    <property type="evidence" value="ECO:0007669"/>
    <property type="project" value="UniProtKB-KW"/>
</dbReference>
<dbReference type="PROSITE" id="PS51186">
    <property type="entry name" value="GNAT"/>
    <property type="match status" value="1"/>
</dbReference>
<evidence type="ECO:0000259" key="9">
    <source>
        <dbReference type="PROSITE" id="PS51186"/>
    </source>
</evidence>
<accession>A0A268EHL7</accession>
<comment type="subunit">
    <text evidence="1">Homodimer.</text>
</comment>
<evidence type="ECO:0000256" key="7">
    <source>
        <dbReference type="ARBA" id="ARBA00029660"/>
    </source>
</evidence>
<dbReference type="InterPro" id="IPR000182">
    <property type="entry name" value="GNAT_dom"/>
</dbReference>
<evidence type="ECO:0000256" key="5">
    <source>
        <dbReference type="ARBA" id="ARBA00023251"/>
    </source>
</evidence>
<evidence type="ECO:0000256" key="4">
    <source>
        <dbReference type="ARBA" id="ARBA00022679"/>
    </source>
</evidence>
<feature type="domain" description="N-acetyltransferase" evidence="9">
    <location>
        <begin position="1"/>
        <end position="145"/>
    </location>
</feature>
<reference evidence="10 11" key="1">
    <citation type="submission" date="2017-07" db="EMBL/GenBank/DDBJ databases">
        <title>Isolation and whole genome analysis of endospore-forming bacteria from heroin.</title>
        <authorList>
            <person name="Kalinowski J."/>
            <person name="Ahrens B."/>
            <person name="Al-Dilaimi A."/>
            <person name="Winkler A."/>
            <person name="Wibberg D."/>
            <person name="Schleenbecker U."/>
            <person name="Ruckert C."/>
            <person name="Wolfel R."/>
            <person name="Grass G."/>
        </authorList>
    </citation>
    <scope>NUCLEOTIDE SEQUENCE [LARGE SCALE GENOMIC DNA]</scope>
    <source>
        <strain evidence="10 11">7537-G1</strain>
    </source>
</reference>
<comment type="catalytic activity">
    <reaction evidence="8">
        <text>kanamycin B + acetyl-CoA = N(6')-acetylkanamycin B + CoA + H(+)</text>
        <dbReference type="Rhea" id="RHEA:16449"/>
        <dbReference type="ChEBI" id="CHEBI:15378"/>
        <dbReference type="ChEBI" id="CHEBI:57287"/>
        <dbReference type="ChEBI" id="CHEBI:57288"/>
        <dbReference type="ChEBI" id="CHEBI:58390"/>
        <dbReference type="ChEBI" id="CHEBI:58549"/>
        <dbReference type="EC" id="2.3.1.82"/>
    </reaction>
</comment>
<dbReference type="EC" id="2.3.1.82" evidence="2"/>
<evidence type="ECO:0000256" key="1">
    <source>
        <dbReference type="ARBA" id="ARBA00011738"/>
    </source>
</evidence>
<dbReference type="EMBL" id="NPBY01000077">
    <property type="protein sequence ID" value="PAD72612.1"/>
    <property type="molecule type" value="Genomic_DNA"/>
</dbReference>
<evidence type="ECO:0000256" key="3">
    <source>
        <dbReference type="ARBA" id="ARBA00017677"/>
    </source>
</evidence>
<evidence type="ECO:0000256" key="8">
    <source>
        <dbReference type="ARBA" id="ARBA00048923"/>
    </source>
</evidence>
<proteinExistence type="predicted"/>
<evidence type="ECO:0000256" key="2">
    <source>
        <dbReference type="ARBA" id="ARBA00012888"/>
    </source>
</evidence>
<keyword evidence="5" id="KW-0046">Antibiotic resistance</keyword>
<organism evidence="10 11">
    <name type="scientific">Paenibacillus campinasensis</name>
    <dbReference type="NCBI Taxonomy" id="66347"/>
    <lineage>
        <taxon>Bacteria</taxon>
        <taxon>Bacillati</taxon>
        <taxon>Bacillota</taxon>
        <taxon>Bacilli</taxon>
        <taxon>Bacillales</taxon>
        <taxon>Paenibacillaceae</taxon>
        <taxon>Paenibacillus</taxon>
    </lineage>
</organism>
<dbReference type="RefSeq" id="WP_095267488.1">
    <property type="nucleotide sequence ID" value="NZ_NPBY01000077.1"/>
</dbReference>
<sequence length="145" mass="16489">MIIVKASESELIALVSLALKLWPDNTVEHLRAEYEELLYSERDIFYLAVIGDKVVGFIHMSLRYDYVEGSESSPVGYIEGIYVEEEYRNKGISRQLVEAGEQWSKSLGCAQVASDAELHNDGSQAFHKRIGYREVNRIVAFIKDI</sequence>
<dbReference type="OrthoDB" id="118633at2"/>
<dbReference type="PANTHER" id="PTHR43072">
    <property type="entry name" value="N-ACETYLTRANSFERASE"/>
    <property type="match status" value="1"/>
</dbReference>
<dbReference type="Proteomes" id="UP000215596">
    <property type="component" value="Unassembled WGS sequence"/>
</dbReference>
<evidence type="ECO:0000313" key="10">
    <source>
        <dbReference type="EMBL" id="PAD72612.1"/>
    </source>
</evidence>
<dbReference type="GO" id="GO:0047663">
    <property type="term" value="F:aminoglycoside 6'-N-acetyltransferase activity"/>
    <property type="evidence" value="ECO:0007669"/>
    <property type="project" value="UniProtKB-EC"/>
</dbReference>
<name>A0A268EHL7_9BACL</name>
<dbReference type="AlphaFoldDB" id="A0A268EHL7"/>
<dbReference type="InterPro" id="IPR024170">
    <property type="entry name" value="Aminoglycoside_N6-AcTrfrase"/>
</dbReference>
<evidence type="ECO:0000313" key="11">
    <source>
        <dbReference type="Proteomes" id="UP000215596"/>
    </source>
</evidence>